<evidence type="ECO:0000313" key="2">
    <source>
        <dbReference type="Proteomes" id="UP000035642"/>
    </source>
</evidence>
<feature type="region of interest" description="Disordered" evidence="1">
    <location>
        <begin position="32"/>
        <end position="68"/>
    </location>
</feature>
<dbReference type="Proteomes" id="UP000035642">
    <property type="component" value="Unassembled WGS sequence"/>
</dbReference>
<name>A0A0K0D5N9_ANGCA</name>
<feature type="compositionally biased region" description="Basic and acidic residues" evidence="1">
    <location>
        <begin position="176"/>
        <end position="192"/>
    </location>
</feature>
<protein>
    <submittedName>
        <fullName evidence="3">Endo/exonuclease/phosphatase domain-containing protein</fullName>
    </submittedName>
</protein>
<organism evidence="2 3">
    <name type="scientific">Angiostrongylus cantonensis</name>
    <name type="common">Rat lungworm</name>
    <dbReference type="NCBI Taxonomy" id="6313"/>
    <lineage>
        <taxon>Eukaryota</taxon>
        <taxon>Metazoa</taxon>
        <taxon>Ecdysozoa</taxon>
        <taxon>Nematoda</taxon>
        <taxon>Chromadorea</taxon>
        <taxon>Rhabditida</taxon>
        <taxon>Rhabditina</taxon>
        <taxon>Rhabditomorpha</taxon>
        <taxon>Strongyloidea</taxon>
        <taxon>Metastrongylidae</taxon>
        <taxon>Angiostrongylus</taxon>
    </lineage>
</organism>
<keyword evidence="2" id="KW-1185">Reference proteome</keyword>
<reference evidence="2" key="1">
    <citation type="submission" date="2012-09" db="EMBL/GenBank/DDBJ databases">
        <authorList>
            <person name="Martin A.A."/>
        </authorList>
    </citation>
    <scope>NUCLEOTIDE SEQUENCE</scope>
</reference>
<reference evidence="3" key="2">
    <citation type="submission" date="2017-02" db="UniProtKB">
        <authorList>
            <consortium name="WormBaseParasite"/>
        </authorList>
    </citation>
    <scope>IDENTIFICATION</scope>
</reference>
<feature type="compositionally biased region" description="Basic and acidic residues" evidence="1">
    <location>
        <begin position="42"/>
        <end position="60"/>
    </location>
</feature>
<feature type="region of interest" description="Disordered" evidence="1">
    <location>
        <begin position="176"/>
        <end position="198"/>
    </location>
</feature>
<evidence type="ECO:0000256" key="1">
    <source>
        <dbReference type="SAM" id="MobiDB-lite"/>
    </source>
</evidence>
<sequence length="212" mass="24080">MTKKKSKRSTDLEKFCREDQAFFKVIIGDFNAKTGPRRSSKERHSGTHESEWNEQGEKAAKFKNRSPRTTTNRDVFNSFVVCWEDAVVDDIEEEYDRLIEHLHVSAIKAESSRVTKKRLSPKALELIRQRGIARAAGNHELTSELTMQAIKEDLKMRGAAVMVDAAEAGRSILEARRSSAQTEQKHGPERQWRKSSTNTTQIFSIATSTTVL</sequence>
<dbReference type="WBParaSite" id="ACAC_0000538401-mRNA-1">
    <property type="protein sequence ID" value="ACAC_0000538401-mRNA-1"/>
    <property type="gene ID" value="ACAC_0000538401"/>
</dbReference>
<dbReference type="AlphaFoldDB" id="A0A0K0D5N9"/>
<evidence type="ECO:0000313" key="3">
    <source>
        <dbReference type="WBParaSite" id="ACAC_0000538401-mRNA-1"/>
    </source>
</evidence>
<proteinExistence type="predicted"/>
<accession>A0A0K0D5N9</accession>